<protein>
    <submittedName>
        <fullName evidence="2">Uncharacterized protein</fullName>
    </submittedName>
</protein>
<sequence length="213" mass="23176">MKLFIIFVCVAGITSGSILKKNVDSLLHKFQNPHFDIDLETIKNLLEDLIAKLKPLDPFHEQSKSVTLLGYKFDLTNVDVEGFSNILQDISIDSNITTKTLKVDVGLSAVSGSIESWALSTPVLFGNGDASSSIKNAKISIEISYRSSKGFEPSKVLTSMGEATVSISGVNNSDKLSKKISNFLTSILNDVFNYPQFHAIIGRAIDSFLSGII</sequence>
<dbReference type="EMBL" id="JAVRBK010000003">
    <property type="protein sequence ID" value="KAK5645854.1"/>
    <property type="molecule type" value="Genomic_DNA"/>
</dbReference>
<dbReference type="Pfam" id="PF06585">
    <property type="entry name" value="JHBP"/>
    <property type="match status" value="1"/>
</dbReference>
<dbReference type="InterPro" id="IPR038606">
    <property type="entry name" value="To_sf"/>
</dbReference>
<dbReference type="AlphaFoldDB" id="A0AAN7VKT7"/>
<accession>A0AAN7VKT7</accession>
<proteinExistence type="predicted"/>
<evidence type="ECO:0000313" key="2">
    <source>
        <dbReference type="EMBL" id="KAK5645854.1"/>
    </source>
</evidence>
<dbReference type="Proteomes" id="UP001329430">
    <property type="component" value="Chromosome 3"/>
</dbReference>
<name>A0AAN7VKT7_9COLE</name>
<evidence type="ECO:0000313" key="3">
    <source>
        <dbReference type="Proteomes" id="UP001329430"/>
    </source>
</evidence>
<keyword evidence="3" id="KW-1185">Reference proteome</keyword>
<evidence type="ECO:0000256" key="1">
    <source>
        <dbReference type="SAM" id="SignalP"/>
    </source>
</evidence>
<gene>
    <name evidence="2" type="ORF">RI129_004318</name>
</gene>
<feature type="signal peptide" evidence="1">
    <location>
        <begin position="1"/>
        <end position="16"/>
    </location>
</feature>
<comment type="caution">
    <text evidence="2">The sequence shown here is derived from an EMBL/GenBank/DDBJ whole genome shotgun (WGS) entry which is preliminary data.</text>
</comment>
<dbReference type="InterPro" id="IPR010562">
    <property type="entry name" value="Haemolymph_juvenile_hormone-bd"/>
</dbReference>
<reference evidence="2 3" key="1">
    <citation type="journal article" date="2024" name="Insects">
        <title>An Improved Chromosome-Level Genome Assembly of the Firefly Pyrocoelia pectoralis.</title>
        <authorList>
            <person name="Fu X."/>
            <person name="Meyer-Rochow V.B."/>
            <person name="Ballantyne L."/>
            <person name="Zhu X."/>
        </authorList>
    </citation>
    <scope>NUCLEOTIDE SEQUENCE [LARGE SCALE GENOMIC DNA]</scope>
    <source>
        <strain evidence="2">XCY_ONT2</strain>
    </source>
</reference>
<dbReference type="Gene3D" id="3.15.10.30">
    <property type="entry name" value="Haemolymph juvenile hormone binding protein"/>
    <property type="match status" value="1"/>
</dbReference>
<organism evidence="2 3">
    <name type="scientific">Pyrocoelia pectoralis</name>
    <dbReference type="NCBI Taxonomy" id="417401"/>
    <lineage>
        <taxon>Eukaryota</taxon>
        <taxon>Metazoa</taxon>
        <taxon>Ecdysozoa</taxon>
        <taxon>Arthropoda</taxon>
        <taxon>Hexapoda</taxon>
        <taxon>Insecta</taxon>
        <taxon>Pterygota</taxon>
        <taxon>Neoptera</taxon>
        <taxon>Endopterygota</taxon>
        <taxon>Coleoptera</taxon>
        <taxon>Polyphaga</taxon>
        <taxon>Elateriformia</taxon>
        <taxon>Elateroidea</taxon>
        <taxon>Lampyridae</taxon>
        <taxon>Lampyrinae</taxon>
        <taxon>Pyrocoelia</taxon>
    </lineage>
</organism>
<feature type="chain" id="PRO_5042953049" evidence="1">
    <location>
        <begin position="17"/>
        <end position="213"/>
    </location>
</feature>
<keyword evidence="1" id="KW-0732">Signal</keyword>